<protein>
    <submittedName>
        <fullName evidence="1">Uncharacterized protein</fullName>
    </submittedName>
</protein>
<reference evidence="1 2" key="1">
    <citation type="submission" date="2016-09" db="EMBL/GenBank/DDBJ databases">
        <authorList>
            <person name="Capua I."/>
            <person name="De Benedictis P."/>
            <person name="Joannis T."/>
            <person name="Lombin L.H."/>
            <person name="Cattoli G."/>
        </authorList>
    </citation>
    <scope>NUCLEOTIDE SEQUENCE [LARGE SCALE GENOMIC DNA]</scope>
    <source>
        <strain evidence="1 2">GluBS11</strain>
    </source>
</reference>
<sequence>MINYELFKKAITERILDYMPEEYQNSQVDIHSISKVNQTLDGLHIVPLDERSTLATPTIYLNSMYEQYQACNDMDKVLREAADSIEKAIQQAPDAFSMLNFDSAKDNIIMQLVNTEQNKGMLENMPHRAFQDLSIIYRWLIDVDLEGISSTMVNTMLAEKLGMDEEQLFQVAQVNTKILLPPTIKSMNEVIRDMFMKDGMPGDLVDMMIGEMPEDRVMYVISNERGVNGAASMLYEEGLHGLAEKLDSDLYIMPSSVHEVIAVSVNAGNPNELAQMVAEINMDQVSLDERLSNQVYHYDKDLRKLSLATDTPNKRLDGIVAEPKLVYDSKNQFR</sequence>
<dbReference type="Pfam" id="PF18941">
    <property type="entry name" value="DUF5688"/>
    <property type="match status" value="1"/>
</dbReference>
<dbReference type="RefSeq" id="WP_091235730.1">
    <property type="nucleotide sequence ID" value="NZ_FMKA01000023.1"/>
</dbReference>
<dbReference type="EMBL" id="FMKA01000023">
    <property type="protein sequence ID" value="SCP98640.1"/>
    <property type="molecule type" value="Genomic_DNA"/>
</dbReference>
<evidence type="ECO:0000313" key="1">
    <source>
        <dbReference type="EMBL" id="SCP98640.1"/>
    </source>
</evidence>
<dbReference type="Proteomes" id="UP000199315">
    <property type="component" value="Unassembled WGS sequence"/>
</dbReference>
<evidence type="ECO:0000313" key="2">
    <source>
        <dbReference type="Proteomes" id="UP000199315"/>
    </source>
</evidence>
<dbReference type="AlphaFoldDB" id="A0A1D3TWM9"/>
<gene>
    <name evidence="1" type="ORF">SAMN05421730_102354</name>
</gene>
<dbReference type="STRING" id="1619234.SAMN05421730_102354"/>
<dbReference type="OrthoDB" id="1655031at2"/>
<accession>A0A1D3TWM9</accession>
<keyword evidence="2" id="KW-1185">Reference proteome</keyword>
<proteinExistence type="predicted"/>
<name>A0A1D3TWM9_9FIRM</name>
<dbReference type="InterPro" id="IPR043743">
    <property type="entry name" value="DUF5688"/>
</dbReference>
<organism evidence="1 2">
    <name type="scientific">Anaerobium acetethylicum</name>
    <dbReference type="NCBI Taxonomy" id="1619234"/>
    <lineage>
        <taxon>Bacteria</taxon>
        <taxon>Bacillati</taxon>
        <taxon>Bacillota</taxon>
        <taxon>Clostridia</taxon>
        <taxon>Lachnospirales</taxon>
        <taxon>Lachnospiraceae</taxon>
        <taxon>Anaerobium</taxon>
    </lineage>
</organism>